<feature type="transmembrane region" description="Helical" evidence="9">
    <location>
        <begin position="163"/>
        <end position="185"/>
    </location>
</feature>
<feature type="compositionally biased region" description="Basic and acidic residues" evidence="8">
    <location>
        <begin position="1"/>
        <end position="14"/>
    </location>
</feature>
<dbReference type="GO" id="GO:0030322">
    <property type="term" value="P:stabilization of membrane potential"/>
    <property type="evidence" value="ECO:0007669"/>
    <property type="project" value="TreeGrafter"/>
</dbReference>
<reference evidence="11 12" key="1">
    <citation type="submission" date="2016-07" db="EMBL/GenBank/DDBJ databases">
        <title>Pervasive Adenine N6-methylation of Active Genes in Fungi.</title>
        <authorList>
            <consortium name="DOE Joint Genome Institute"/>
            <person name="Mondo S.J."/>
            <person name="Dannebaum R.O."/>
            <person name="Kuo R.C."/>
            <person name="Labutti K."/>
            <person name="Haridas S."/>
            <person name="Kuo A."/>
            <person name="Salamov A."/>
            <person name="Ahrendt S.R."/>
            <person name="Lipzen A."/>
            <person name="Sullivan W."/>
            <person name="Andreopoulos W.B."/>
            <person name="Clum A."/>
            <person name="Lindquist E."/>
            <person name="Daum C."/>
            <person name="Ramamoorthy G.K."/>
            <person name="Gryganskyi A."/>
            <person name="Culley D."/>
            <person name="Magnuson J.K."/>
            <person name="James T.Y."/>
            <person name="O'Malley M.A."/>
            <person name="Stajich J.E."/>
            <person name="Spatafora J.W."/>
            <person name="Visel A."/>
            <person name="Grigoriev I.V."/>
        </authorList>
    </citation>
    <scope>NUCLEOTIDE SEQUENCE [LARGE SCALE GENOMIC DNA]</scope>
    <source>
        <strain evidence="11 12">62-1032</strain>
    </source>
</reference>
<feature type="compositionally biased region" description="Basic and acidic residues" evidence="8">
    <location>
        <begin position="479"/>
        <end position="488"/>
    </location>
</feature>
<feature type="transmembrane region" description="Helical" evidence="9">
    <location>
        <begin position="121"/>
        <end position="142"/>
    </location>
</feature>
<evidence type="ECO:0000256" key="5">
    <source>
        <dbReference type="ARBA" id="ARBA00023065"/>
    </source>
</evidence>
<feature type="compositionally biased region" description="Basic and acidic residues" evidence="8">
    <location>
        <begin position="460"/>
        <end position="469"/>
    </location>
</feature>
<gene>
    <name evidence="11" type="ORF">BCR35DRAFT_340121</name>
</gene>
<name>A0A1Y2FJI2_9BASI</name>
<feature type="domain" description="Potassium channel" evidence="10">
    <location>
        <begin position="171"/>
        <end position="238"/>
    </location>
</feature>
<evidence type="ECO:0000259" key="10">
    <source>
        <dbReference type="Pfam" id="PF07885"/>
    </source>
</evidence>
<evidence type="ECO:0000256" key="6">
    <source>
        <dbReference type="ARBA" id="ARBA00023136"/>
    </source>
</evidence>
<feature type="compositionally biased region" description="Basic and acidic residues" evidence="8">
    <location>
        <begin position="630"/>
        <end position="647"/>
    </location>
</feature>
<keyword evidence="4 9" id="KW-1133">Transmembrane helix</keyword>
<feature type="transmembrane region" description="Helical" evidence="9">
    <location>
        <begin position="363"/>
        <end position="381"/>
    </location>
</feature>
<keyword evidence="7" id="KW-0407">Ion channel</keyword>
<dbReference type="InterPro" id="IPR003280">
    <property type="entry name" value="2pore_dom_K_chnl"/>
</dbReference>
<feature type="region of interest" description="Disordered" evidence="8">
    <location>
        <begin position="594"/>
        <end position="653"/>
    </location>
</feature>
<comment type="caution">
    <text evidence="11">The sequence shown here is derived from an EMBL/GenBank/DDBJ whole genome shotgun (WGS) entry which is preliminary data.</text>
</comment>
<evidence type="ECO:0000256" key="8">
    <source>
        <dbReference type="SAM" id="MobiDB-lite"/>
    </source>
</evidence>
<feature type="compositionally biased region" description="Low complexity" evidence="8">
    <location>
        <begin position="492"/>
        <end position="504"/>
    </location>
</feature>
<dbReference type="InterPro" id="IPR013099">
    <property type="entry name" value="K_chnl_dom"/>
</dbReference>
<feature type="transmembrane region" description="Helical" evidence="9">
    <location>
        <begin position="393"/>
        <end position="414"/>
    </location>
</feature>
<keyword evidence="6 9" id="KW-0472">Membrane</keyword>
<dbReference type="PANTHER" id="PTHR11003:SF291">
    <property type="entry name" value="IP11374P"/>
    <property type="match status" value="1"/>
</dbReference>
<dbReference type="Proteomes" id="UP000193467">
    <property type="component" value="Unassembled WGS sequence"/>
</dbReference>
<evidence type="ECO:0000313" key="12">
    <source>
        <dbReference type="Proteomes" id="UP000193467"/>
    </source>
</evidence>
<dbReference type="PANTHER" id="PTHR11003">
    <property type="entry name" value="POTASSIUM CHANNEL, SUBFAMILY K"/>
    <property type="match status" value="1"/>
</dbReference>
<dbReference type="GO" id="GO:0015271">
    <property type="term" value="F:outward rectifier potassium channel activity"/>
    <property type="evidence" value="ECO:0007669"/>
    <property type="project" value="TreeGrafter"/>
</dbReference>
<proteinExistence type="predicted"/>
<dbReference type="GO" id="GO:0005886">
    <property type="term" value="C:plasma membrane"/>
    <property type="evidence" value="ECO:0007669"/>
    <property type="project" value="TreeGrafter"/>
</dbReference>
<evidence type="ECO:0000256" key="9">
    <source>
        <dbReference type="SAM" id="Phobius"/>
    </source>
</evidence>
<evidence type="ECO:0000256" key="1">
    <source>
        <dbReference type="ARBA" id="ARBA00004141"/>
    </source>
</evidence>
<dbReference type="Gene3D" id="1.10.287.70">
    <property type="match status" value="2"/>
</dbReference>
<comment type="subcellular location">
    <subcellularLocation>
        <location evidence="1">Membrane</location>
        <topology evidence="1">Multi-pass membrane protein</topology>
    </subcellularLocation>
</comment>
<keyword evidence="5" id="KW-0406">Ion transport</keyword>
<evidence type="ECO:0000256" key="3">
    <source>
        <dbReference type="ARBA" id="ARBA00022692"/>
    </source>
</evidence>
<dbReference type="AlphaFoldDB" id="A0A1Y2FJI2"/>
<feature type="transmembrane region" description="Helical" evidence="9">
    <location>
        <begin position="339"/>
        <end position="357"/>
    </location>
</feature>
<sequence length="653" mass="74290">MFVGMERSHKETHPSRKSYRTQAEREQWEQELMEEAEHHSHRFTSLAASLLPPIIVLLSLPGLTEHFLGTFFLILRLVETHPRFCTFTGAFCLLLHLILNITSLSIFAIQHGEPDGYVLSTAFWLTASSACVAFVVLCCLGIDFFLTDRFRTRGTGLSGKQRSLVVSFTLFLAVCCVSSVVAKYMNDVSFLNALYFVIQSFITTGFGDEVPRTNASRGVFILLNTIGIVMFSIVIAFTRATALEAMQREYKRNEKLVVGRLRRRMTRSSSRRSDDTKDVDSWARRMKRWIHLGRDKEEEKEEEELEEDDDEKKDLHEQDFEEAIVELTEEQRREFRSEVVVSFGIFLIVWLVGAAVYHKLEGWTFFISFYFMFISMSSIGYGDYFPSTPAGRAFFVVWALVGAGSLTVFFSVMADAYSSRFKQTFQRSWLSRMMTMIYTDKALERQIFEEEEAAQLNKHGRFEGKKSEPGPEQDAATATEDKEEKGKGQADQLSLSSSSSAQQAHGKEAKKEQHLAEALVMLIVDTKEHIEELIRSDGGTGGKTIQSVVNSLMDEQDFSSRNRTKVQNDEDLRRFLYLRRLQAKLAALESLAKDAIADSKGEPREAHEVVEGNGEEGEKKVSGTESPAAEMKRRVAEDREELRRAESSEEQDE</sequence>
<dbReference type="EMBL" id="MCGR01000018">
    <property type="protein sequence ID" value="ORY84113.1"/>
    <property type="molecule type" value="Genomic_DNA"/>
</dbReference>
<evidence type="ECO:0000256" key="7">
    <source>
        <dbReference type="ARBA" id="ARBA00023303"/>
    </source>
</evidence>
<feature type="transmembrane region" description="Helical" evidence="9">
    <location>
        <begin position="50"/>
        <end position="75"/>
    </location>
</feature>
<dbReference type="Pfam" id="PF07885">
    <property type="entry name" value="Ion_trans_2"/>
    <property type="match status" value="2"/>
</dbReference>
<dbReference type="GO" id="GO:0022841">
    <property type="term" value="F:potassium ion leak channel activity"/>
    <property type="evidence" value="ECO:0007669"/>
    <property type="project" value="TreeGrafter"/>
</dbReference>
<dbReference type="InParanoid" id="A0A1Y2FJI2"/>
<keyword evidence="12" id="KW-1185">Reference proteome</keyword>
<evidence type="ECO:0000256" key="2">
    <source>
        <dbReference type="ARBA" id="ARBA00022448"/>
    </source>
</evidence>
<feature type="domain" description="Potassium channel" evidence="10">
    <location>
        <begin position="345"/>
        <end position="417"/>
    </location>
</feature>
<keyword evidence="2" id="KW-0813">Transport</keyword>
<accession>A0A1Y2FJI2</accession>
<dbReference type="SUPFAM" id="SSF81324">
    <property type="entry name" value="Voltage-gated potassium channels"/>
    <property type="match status" value="2"/>
</dbReference>
<feature type="transmembrane region" description="Helical" evidence="9">
    <location>
        <begin position="219"/>
        <end position="242"/>
    </location>
</feature>
<evidence type="ECO:0000313" key="11">
    <source>
        <dbReference type="EMBL" id="ORY84113.1"/>
    </source>
</evidence>
<feature type="region of interest" description="Disordered" evidence="8">
    <location>
        <begin position="459"/>
        <end position="512"/>
    </location>
</feature>
<dbReference type="OrthoDB" id="297496at2759"/>
<keyword evidence="3 9" id="KW-0812">Transmembrane</keyword>
<protein>
    <recommendedName>
        <fullName evidence="10">Potassium channel domain-containing protein</fullName>
    </recommendedName>
</protein>
<organism evidence="11 12">
    <name type="scientific">Leucosporidium creatinivorum</name>
    <dbReference type="NCBI Taxonomy" id="106004"/>
    <lineage>
        <taxon>Eukaryota</taxon>
        <taxon>Fungi</taxon>
        <taxon>Dikarya</taxon>
        <taxon>Basidiomycota</taxon>
        <taxon>Pucciniomycotina</taxon>
        <taxon>Microbotryomycetes</taxon>
        <taxon>Leucosporidiales</taxon>
        <taxon>Leucosporidium</taxon>
    </lineage>
</organism>
<dbReference type="STRING" id="106004.A0A1Y2FJI2"/>
<feature type="transmembrane region" description="Helical" evidence="9">
    <location>
        <begin position="87"/>
        <end position="109"/>
    </location>
</feature>
<evidence type="ECO:0000256" key="4">
    <source>
        <dbReference type="ARBA" id="ARBA00022989"/>
    </source>
</evidence>
<feature type="compositionally biased region" description="Basic and acidic residues" evidence="8">
    <location>
        <begin position="594"/>
        <end position="622"/>
    </location>
</feature>
<feature type="region of interest" description="Disordered" evidence="8">
    <location>
        <begin position="1"/>
        <end position="24"/>
    </location>
</feature>